<dbReference type="KEGG" id="vg:55612953"/>
<name>A0A3Q9R4Y8_9CAUD</name>
<evidence type="ECO:0000313" key="1">
    <source>
        <dbReference type="EMBL" id="AZU97308.1"/>
    </source>
</evidence>
<evidence type="ECO:0000313" key="2">
    <source>
        <dbReference type="Proteomes" id="UP000284334"/>
    </source>
</evidence>
<dbReference type="EMBL" id="MK061412">
    <property type="protein sequence ID" value="AZU97308.1"/>
    <property type="molecule type" value="Genomic_DNA"/>
</dbReference>
<organism evidence="1 2">
    <name type="scientific">Streptomyces phage Gilson</name>
    <dbReference type="NCBI Taxonomy" id="2488789"/>
    <lineage>
        <taxon>Viruses</taxon>
        <taxon>Duplodnaviria</taxon>
        <taxon>Heunggongvirae</taxon>
        <taxon>Uroviricota</taxon>
        <taxon>Caudoviricetes</taxon>
        <taxon>Stanwilliamsviridae</taxon>
        <taxon>Loccivirinae</taxon>
        <taxon>Gilsonvirus</taxon>
        <taxon>Gilsonvirus gilson</taxon>
    </lineage>
</organism>
<keyword evidence="2" id="KW-1185">Reference proteome</keyword>
<protein>
    <recommendedName>
        <fullName evidence="3">Protein kinase domain-containing protein</fullName>
    </recommendedName>
</protein>
<accession>A0A3Q9R4Y8</accession>
<reference evidence="1 2" key="1">
    <citation type="submission" date="2018-10" db="EMBL/GenBank/DDBJ databases">
        <authorList>
            <person name="Soria N.A."/>
            <person name="Batley M.G."/>
            <person name="Hanafy A."/>
            <person name="Singh N."/>
            <person name="Shaffer C.D."/>
            <person name="Weston-Hafer K.A."/>
            <person name="Russell D.A."/>
            <person name="Pope W.H."/>
            <person name="Jacobs-Sera D."/>
            <person name="Hendrix R.W."/>
            <person name="Hatfull G.F."/>
        </authorList>
    </citation>
    <scope>NUCLEOTIDE SEQUENCE [LARGE SCALE GENOMIC DNA]</scope>
</reference>
<proteinExistence type="predicted"/>
<dbReference type="Proteomes" id="UP000284334">
    <property type="component" value="Segment"/>
</dbReference>
<dbReference type="GeneID" id="55612953"/>
<dbReference type="RefSeq" id="YP_009842693.1">
    <property type="nucleotide sequence ID" value="NC_048742.1"/>
</dbReference>
<sequence>MIGNARDAEMIRNYVVNSRIVREERSNYECGYFIGPVRKRPSRPEGWKRVGGGCFRSAWLSPDGVIYKVEHAYGGYGQSNSEEYENVVRILTGNKSHPYVSIPRVTYYALDGRGVIAMEYVNGEEPGYCHGCGSGYRHCTTKVRGKCINQIYAEIEKEFGLFDMHSGNIMFIPEQERFVVIDIGA</sequence>
<evidence type="ECO:0008006" key="3">
    <source>
        <dbReference type="Google" id="ProtNLM"/>
    </source>
</evidence>
<gene>
    <name evidence="1" type="primary">263</name>
    <name evidence="1" type="ORF">SEA_GILSON_263</name>
</gene>